<feature type="compositionally biased region" description="Basic and acidic residues" evidence="1">
    <location>
        <begin position="136"/>
        <end position="151"/>
    </location>
</feature>
<accession>A0A6A5TCG5</accession>
<feature type="compositionally biased region" description="Polar residues" evidence="1">
    <location>
        <begin position="1080"/>
        <end position="1093"/>
    </location>
</feature>
<feature type="compositionally biased region" description="Basic and acidic residues" evidence="1">
    <location>
        <begin position="882"/>
        <end position="895"/>
    </location>
</feature>
<dbReference type="Proteomes" id="UP000800035">
    <property type="component" value="Unassembled WGS sequence"/>
</dbReference>
<dbReference type="EMBL" id="ML977038">
    <property type="protein sequence ID" value="KAF1949352.1"/>
    <property type="molecule type" value="Genomic_DNA"/>
</dbReference>
<feature type="region of interest" description="Disordered" evidence="1">
    <location>
        <begin position="1078"/>
        <end position="1135"/>
    </location>
</feature>
<protein>
    <recommendedName>
        <fullName evidence="2">Nucleolar protein Dnt1-like N-terminal domain-containing protein</fullName>
    </recommendedName>
</protein>
<feature type="compositionally biased region" description="Polar residues" evidence="1">
    <location>
        <begin position="279"/>
        <end position="289"/>
    </location>
</feature>
<feature type="compositionally biased region" description="Low complexity" evidence="1">
    <location>
        <begin position="567"/>
        <end position="581"/>
    </location>
</feature>
<evidence type="ECO:0000313" key="3">
    <source>
        <dbReference type="EMBL" id="KAF1949352.1"/>
    </source>
</evidence>
<feature type="compositionally biased region" description="Polar residues" evidence="1">
    <location>
        <begin position="342"/>
        <end position="354"/>
    </location>
</feature>
<feature type="compositionally biased region" description="Polar residues" evidence="1">
    <location>
        <begin position="917"/>
        <end position="941"/>
    </location>
</feature>
<feature type="compositionally biased region" description="Basic and acidic residues" evidence="1">
    <location>
        <begin position="161"/>
        <end position="172"/>
    </location>
</feature>
<feature type="compositionally biased region" description="Polar residues" evidence="1">
    <location>
        <begin position="622"/>
        <end position="636"/>
    </location>
</feature>
<evidence type="ECO:0000259" key="2">
    <source>
        <dbReference type="Pfam" id="PF10407"/>
    </source>
</evidence>
<evidence type="ECO:0000256" key="1">
    <source>
        <dbReference type="SAM" id="MobiDB-lite"/>
    </source>
</evidence>
<feature type="compositionally biased region" description="Basic residues" evidence="1">
    <location>
        <begin position="529"/>
        <end position="541"/>
    </location>
</feature>
<feature type="compositionally biased region" description="Polar residues" evidence="1">
    <location>
        <begin position="414"/>
        <end position="432"/>
    </location>
</feature>
<feature type="compositionally biased region" description="Acidic residues" evidence="1">
    <location>
        <begin position="960"/>
        <end position="971"/>
    </location>
</feature>
<dbReference type="OrthoDB" id="6365676at2759"/>
<gene>
    <name evidence="3" type="ORF">CC80DRAFT_598951</name>
</gene>
<feature type="compositionally biased region" description="Polar residues" evidence="1">
    <location>
        <begin position="1024"/>
        <end position="1048"/>
    </location>
</feature>
<feature type="compositionally biased region" description="Basic and acidic residues" evidence="1">
    <location>
        <begin position="824"/>
        <end position="833"/>
    </location>
</feature>
<sequence length="1135" mass="122148">MATPATRMRLTVEVLSLVAENARGPHQAAALQAFTKSRKFALPVELEHTIEQVWQQIEDRYKRNYLSQLEASCFEIKKLQDAYECDLDVGDTIGAIFEGETDPQMRAIKVVPSFVNRNFSMPPTSNLRPGSKQKRIRETSEERADKRRRLENAQQELMDLEPARDEPIRSIESEYSGGADLGRSSLQAQVNGGRRTKSGSSLVIGENMQTGNTEFMVDIKQESPELGVPRKPATPSRRLAPTPRRQTNDTHERQPLDEFRDEQGTAGDVADENDDTLVDVNSNDSLPEQDSTDAAIRVSPRSTPERNKTVSQESAKERVAREESEAPFMKQSSRPVSRRSYGRTSNVMHTQNHAHQGADLLNHYPSQLADGASKASPAAITPAPRHHSQAPTDTRSSKKPPFMAANMSAFKNARTPQQKSSTSLENLGVQTSQRKRQQSKTPRGRAGSNVANTGTPQSFSTTSTKEPTHTLTAQSGTMESFSRARKHPSPKVIIPVRTPSAQEAIASGRQGSHLVSTVKPPDSRNPAKNTRKAGTKLKSKQTGKQGPGKGTVAASSIPASTEQDVYAVPDSDPSAVPPSSSRTSQSLPKRSKVPLPDNVKHLQGASVDQLKAFKANSAKPGNRNTQAQAGSANEATSAILGRRPGRKAKATSNAIAPAEEEEPSQVAKKPTSNIKSQHKNSTDEAVVLSSRISMSDYPNKDVKEKGGVTGAGNAKTSRLARNHPPINGVKESAGKKHARVMKKIFPDGHEESRREQDPVREVFGERPVDPVSKVIDLHGASEDDVKDRLAPIDTPSQANDAHTVESIEAIEDLGTEEQPPNNLEIERSVKEETATNAVPWNAESWHFGGAGQPSGTAGKEKTTESESDNDDDTGKTKSKSASHADSRRSSPEVSRRPARYLSRSPTPDKTNSEDGSDTSSSPFPCLSRSQSRTKSSKAPNTNGGSDSDDSSDNGDHPIEDADTEDEDTEMPDVDRAGSPVAGAESPSFPPEVSEQAKTLVPARQSSQLASLSQPAPRATPVLLPTNTPAVPATQPTPSGSARGSSQLISQLAAARRTTYSKFLSIRSQLSNMKVKAAAAQKSTTFDPRTSNLSRLARGGPGSKTVDVSSDDESTSESSNEDENAEGNNGGSCSVA</sequence>
<dbReference type="InterPro" id="IPR018844">
    <property type="entry name" value="Dnt1-like_N"/>
</dbReference>
<feature type="compositionally biased region" description="Low complexity" evidence="1">
    <location>
        <begin position="1001"/>
        <end position="1016"/>
    </location>
</feature>
<feature type="region of interest" description="Disordered" evidence="1">
    <location>
        <begin position="223"/>
        <end position="1048"/>
    </location>
</feature>
<feature type="domain" description="Nucleolar protein Dnt1-like N-terminal" evidence="2">
    <location>
        <begin position="38"/>
        <end position="98"/>
    </location>
</feature>
<feature type="compositionally biased region" description="Basic and acidic residues" evidence="1">
    <location>
        <begin position="246"/>
        <end position="263"/>
    </location>
</feature>
<proteinExistence type="predicted"/>
<feature type="compositionally biased region" description="Basic and acidic residues" evidence="1">
    <location>
        <begin position="775"/>
        <end position="790"/>
    </location>
</feature>
<feature type="compositionally biased region" description="Polar residues" evidence="1">
    <location>
        <begin position="449"/>
        <end position="480"/>
    </location>
</feature>
<feature type="compositionally biased region" description="Basic and acidic residues" evidence="1">
    <location>
        <begin position="303"/>
        <end position="324"/>
    </location>
</feature>
<feature type="region of interest" description="Disordered" evidence="1">
    <location>
        <begin position="119"/>
        <end position="206"/>
    </location>
</feature>
<dbReference type="AlphaFoldDB" id="A0A6A5TCG5"/>
<evidence type="ECO:0000313" key="4">
    <source>
        <dbReference type="Proteomes" id="UP000800035"/>
    </source>
</evidence>
<feature type="compositionally biased region" description="Basic and acidic residues" evidence="1">
    <location>
        <begin position="744"/>
        <end position="768"/>
    </location>
</feature>
<dbReference type="Pfam" id="PF10407">
    <property type="entry name" value="Cytokin_check_N"/>
    <property type="match status" value="1"/>
</dbReference>
<keyword evidence="4" id="KW-1185">Reference proteome</keyword>
<feature type="compositionally biased region" description="Acidic residues" evidence="1">
    <location>
        <begin position="1108"/>
        <end position="1124"/>
    </location>
</feature>
<feature type="compositionally biased region" description="Polar residues" evidence="1">
    <location>
        <begin position="119"/>
        <end position="128"/>
    </location>
</feature>
<organism evidence="3 4">
    <name type="scientific">Byssothecium circinans</name>
    <dbReference type="NCBI Taxonomy" id="147558"/>
    <lineage>
        <taxon>Eukaryota</taxon>
        <taxon>Fungi</taxon>
        <taxon>Dikarya</taxon>
        <taxon>Ascomycota</taxon>
        <taxon>Pezizomycotina</taxon>
        <taxon>Dothideomycetes</taxon>
        <taxon>Pleosporomycetidae</taxon>
        <taxon>Pleosporales</taxon>
        <taxon>Massarineae</taxon>
        <taxon>Massarinaceae</taxon>
        <taxon>Byssothecium</taxon>
    </lineage>
</organism>
<name>A0A6A5TCG5_9PLEO</name>
<reference evidence="3" key="1">
    <citation type="journal article" date="2020" name="Stud. Mycol.">
        <title>101 Dothideomycetes genomes: a test case for predicting lifestyles and emergence of pathogens.</title>
        <authorList>
            <person name="Haridas S."/>
            <person name="Albert R."/>
            <person name="Binder M."/>
            <person name="Bloem J."/>
            <person name="Labutti K."/>
            <person name="Salamov A."/>
            <person name="Andreopoulos B."/>
            <person name="Baker S."/>
            <person name="Barry K."/>
            <person name="Bills G."/>
            <person name="Bluhm B."/>
            <person name="Cannon C."/>
            <person name="Castanera R."/>
            <person name="Culley D."/>
            <person name="Daum C."/>
            <person name="Ezra D."/>
            <person name="Gonzalez J."/>
            <person name="Henrissat B."/>
            <person name="Kuo A."/>
            <person name="Liang C."/>
            <person name="Lipzen A."/>
            <person name="Lutzoni F."/>
            <person name="Magnuson J."/>
            <person name="Mondo S."/>
            <person name="Nolan M."/>
            <person name="Ohm R."/>
            <person name="Pangilinan J."/>
            <person name="Park H.-J."/>
            <person name="Ramirez L."/>
            <person name="Alfaro M."/>
            <person name="Sun H."/>
            <person name="Tritt A."/>
            <person name="Yoshinaga Y."/>
            <person name="Zwiers L.-H."/>
            <person name="Turgeon B."/>
            <person name="Goodwin S."/>
            <person name="Spatafora J."/>
            <person name="Crous P."/>
            <person name="Grigoriev I."/>
        </authorList>
    </citation>
    <scope>NUCLEOTIDE SEQUENCE</scope>
    <source>
        <strain evidence="3">CBS 675.92</strain>
    </source>
</reference>
<feature type="compositionally biased region" description="Polar residues" evidence="1">
    <location>
        <begin position="553"/>
        <end position="563"/>
    </location>
</feature>